<dbReference type="GO" id="GO:0003735">
    <property type="term" value="F:structural constituent of ribosome"/>
    <property type="evidence" value="ECO:0007669"/>
    <property type="project" value="TreeGrafter"/>
</dbReference>
<evidence type="ECO:0000313" key="3">
    <source>
        <dbReference type="Proteomes" id="UP000184603"/>
    </source>
</evidence>
<dbReference type="InterPro" id="IPR018974">
    <property type="entry name" value="Tex-like_N"/>
</dbReference>
<gene>
    <name evidence="2" type="ORF">SAMN02745220_03061</name>
</gene>
<dbReference type="InterPro" id="IPR050437">
    <property type="entry name" value="Ribos_protein_bS1-like"/>
</dbReference>
<dbReference type="InterPro" id="IPR037027">
    <property type="entry name" value="YqgF/RNaseH-like_dom_sf"/>
</dbReference>
<dbReference type="SUPFAM" id="SSF158832">
    <property type="entry name" value="Tex N-terminal region-like"/>
    <property type="match status" value="1"/>
</dbReference>
<dbReference type="EMBL" id="FRFE01000015">
    <property type="protein sequence ID" value="SHO49739.1"/>
    <property type="molecule type" value="Genomic_DNA"/>
</dbReference>
<dbReference type="CDD" id="cd05685">
    <property type="entry name" value="S1_Tex"/>
    <property type="match status" value="1"/>
</dbReference>
<dbReference type="Gene3D" id="3.30.420.140">
    <property type="entry name" value="YqgF/RNase H-like domain"/>
    <property type="match status" value="1"/>
</dbReference>
<dbReference type="GO" id="GO:0006412">
    <property type="term" value="P:translation"/>
    <property type="evidence" value="ECO:0007669"/>
    <property type="project" value="TreeGrafter"/>
</dbReference>
<proteinExistence type="predicted"/>
<evidence type="ECO:0000259" key="1">
    <source>
        <dbReference type="PROSITE" id="PS50126"/>
    </source>
</evidence>
<dbReference type="InterPro" id="IPR041692">
    <property type="entry name" value="HHH_9"/>
</dbReference>
<dbReference type="InterPro" id="IPR055179">
    <property type="entry name" value="Tex-like_central_region"/>
</dbReference>
<dbReference type="InterPro" id="IPR012337">
    <property type="entry name" value="RNaseH-like_sf"/>
</dbReference>
<dbReference type="FunFam" id="1.10.10.650:FF:000001">
    <property type="entry name" value="S1 RNA-binding domain 1"/>
    <property type="match status" value="1"/>
</dbReference>
<dbReference type="InterPro" id="IPR010994">
    <property type="entry name" value="RuvA_2-like"/>
</dbReference>
<dbReference type="AlphaFoldDB" id="A0A1M7YAW5"/>
<dbReference type="InterPro" id="IPR006641">
    <property type="entry name" value="YqgF/RNaseH-like_dom"/>
</dbReference>
<dbReference type="RefSeq" id="WP_073614484.1">
    <property type="nucleotide sequence ID" value="NZ_FRFE01000015.1"/>
</dbReference>
<dbReference type="Pfam" id="PF17674">
    <property type="entry name" value="HHH_9"/>
    <property type="match status" value="1"/>
</dbReference>
<dbReference type="Gene3D" id="1.10.150.310">
    <property type="entry name" value="Tex RuvX-like domain-like"/>
    <property type="match status" value="1"/>
</dbReference>
<dbReference type="SMART" id="SM00316">
    <property type="entry name" value="S1"/>
    <property type="match status" value="1"/>
</dbReference>
<dbReference type="GO" id="GO:0006139">
    <property type="term" value="P:nucleobase-containing compound metabolic process"/>
    <property type="evidence" value="ECO:0007669"/>
    <property type="project" value="InterPro"/>
</dbReference>
<dbReference type="SUPFAM" id="SSF47781">
    <property type="entry name" value="RuvA domain 2-like"/>
    <property type="match status" value="2"/>
</dbReference>
<dbReference type="GO" id="GO:0005737">
    <property type="term" value="C:cytoplasm"/>
    <property type="evidence" value="ECO:0007669"/>
    <property type="project" value="UniProtKB-ARBA"/>
</dbReference>
<dbReference type="GO" id="GO:0003729">
    <property type="term" value="F:mRNA binding"/>
    <property type="evidence" value="ECO:0007669"/>
    <property type="project" value="UniProtKB-ARBA"/>
</dbReference>
<dbReference type="PROSITE" id="PS50126">
    <property type="entry name" value="S1"/>
    <property type="match status" value="1"/>
</dbReference>
<reference evidence="2 3" key="1">
    <citation type="submission" date="2016-12" db="EMBL/GenBank/DDBJ databases">
        <authorList>
            <person name="Song W.-J."/>
            <person name="Kurnit D.M."/>
        </authorList>
    </citation>
    <scope>NUCLEOTIDE SEQUENCE [LARGE SCALE GENOMIC DNA]</scope>
    <source>
        <strain evidence="2 3">DSM 18488</strain>
    </source>
</reference>
<dbReference type="OrthoDB" id="9804714at2"/>
<dbReference type="InterPro" id="IPR032639">
    <property type="entry name" value="Tex_YqgF"/>
</dbReference>
<name>A0A1M7YAW5_9BACT</name>
<accession>A0A1M7YAW5</accession>
<dbReference type="FunFam" id="1.10.150.310:FF:000001">
    <property type="entry name" value="RNA-binding transcriptional accessory protein"/>
    <property type="match status" value="1"/>
</dbReference>
<dbReference type="PANTHER" id="PTHR10724:SF10">
    <property type="entry name" value="S1 RNA-BINDING DOMAIN-CONTAINING PROTEIN 1"/>
    <property type="match status" value="1"/>
</dbReference>
<dbReference type="InterPro" id="IPR044146">
    <property type="entry name" value="S1_Tex"/>
</dbReference>
<protein>
    <recommendedName>
        <fullName evidence="1">S1 motif domain-containing protein</fullName>
    </recommendedName>
</protein>
<dbReference type="Gene3D" id="1.10.10.650">
    <property type="entry name" value="RuvA domain 2-like"/>
    <property type="match status" value="1"/>
</dbReference>
<dbReference type="Pfam" id="PF16921">
    <property type="entry name" value="Tex_YqgF"/>
    <property type="match status" value="1"/>
</dbReference>
<organism evidence="2 3">
    <name type="scientific">Desulfopila aestuarii DSM 18488</name>
    <dbReference type="NCBI Taxonomy" id="1121416"/>
    <lineage>
        <taxon>Bacteria</taxon>
        <taxon>Pseudomonadati</taxon>
        <taxon>Thermodesulfobacteriota</taxon>
        <taxon>Desulfobulbia</taxon>
        <taxon>Desulfobulbales</taxon>
        <taxon>Desulfocapsaceae</taxon>
        <taxon>Desulfopila</taxon>
    </lineage>
</organism>
<dbReference type="Proteomes" id="UP000184603">
    <property type="component" value="Unassembled WGS sequence"/>
</dbReference>
<dbReference type="Gene3D" id="2.40.50.140">
    <property type="entry name" value="Nucleic acid-binding proteins"/>
    <property type="match status" value="1"/>
</dbReference>
<sequence length="709" mass="78935">MQFVQTISKALQLEAKGVEGVVSLIEEGCTIPFIARYRKEATGSLDEVQIAAIRDEYTNQQEIAKRREAILSSLQKTEQLTPELKIAVEQATTLATLEDIYLPYRPKRRTRAAIAKEAGLEPLADAMYNRPATPFSLHDFLRSLGTDINDNDALDGARDIIAEQVSEHPKSREALRELFRRETMIGASVVEKKRDEAQKYRDYFDWQESVKKVAGHRLLAMLRGESEKYLTLSFRPEPARALEILYRFHITRKTGNAEQVRLAIEDGYHRLLAPSLENELKKELKEAADREAIEVFCNNLRELLLAPPLGQKRVMALDPGFRTGAKLVCLDAQGNLLHSTTIYPTQSEQQLARAAETVQRLVREYQIEAIGIGSGTAGRETESFIRALGLSPAILITMVNEDGASVYSASETARKEFPELDLTVRGAISIGRRLQDPLAELVKIDPKAIGVGQYQHDVNQAALKRGLDDVVESCVNSVGVELNSASLELLTYVSGVGPTLAANIIAYRQQHGQFKTRRELLKVERLGPKAFEQCAGFLRVAASSNPLDHSAVHPERYSIVTRMAKDLAVSVEELMRSEELRKSIRLQDYVDGSAGLPTLIDIMAELARPGRDPRQSFSVFSFAEGINTIDDLVPGMRLPAIITNVTTFGAFADIGVHQDGLIHISQLADRFVKDPAEVVKPRQQVMVRVLEVDKARKRIALSLKNLPEK</sequence>
<dbReference type="InterPro" id="IPR023323">
    <property type="entry name" value="Tex-like_dom_sf"/>
</dbReference>
<dbReference type="STRING" id="1121416.SAMN02745220_03061"/>
<dbReference type="Gene3D" id="1.10.3500.10">
    <property type="entry name" value="Tex N-terminal region-like"/>
    <property type="match status" value="1"/>
</dbReference>
<dbReference type="InterPro" id="IPR003029">
    <property type="entry name" value="S1_domain"/>
</dbReference>
<dbReference type="FunFam" id="2.40.50.140:FF:000051">
    <property type="entry name" value="RNA-binding transcriptional accessory protein"/>
    <property type="match status" value="1"/>
</dbReference>
<dbReference type="Pfam" id="PF22706">
    <property type="entry name" value="Tex_central_region"/>
    <property type="match status" value="1"/>
</dbReference>
<dbReference type="PANTHER" id="PTHR10724">
    <property type="entry name" value="30S RIBOSOMAL PROTEIN S1"/>
    <property type="match status" value="1"/>
</dbReference>
<dbReference type="Pfam" id="PF09371">
    <property type="entry name" value="Tex_N"/>
    <property type="match status" value="1"/>
</dbReference>
<dbReference type="InterPro" id="IPR012340">
    <property type="entry name" value="NA-bd_OB-fold"/>
</dbReference>
<dbReference type="SUPFAM" id="SSF50249">
    <property type="entry name" value="Nucleic acid-binding proteins"/>
    <property type="match status" value="1"/>
</dbReference>
<dbReference type="InterPro" id="IPR023319">
    <property type="entry name" value="Tex-like_HTH_dom_sf"/>
</dbReference>
<dbReference type="FunFam" id="3.30.420.140:FF:000001">
    <property type="entry name" value="RNA-binding transcriptional accessory protein"/>
    <property type="match status" value="1"/>
</dbReference>
<dbReference type="SMART" id="SM00732">
    <property type="entry name" value="YqgFc"/>
    <property type="match status" value="1"/>
</dbReference>
<dbReference type="Pfam" id="PF00575">
    <property type="entry name" value="S1"/>
    <property type="match status" value="1"/>
</dbReference>
<dbReference type="Pfam" id="PF12836">
    <property type="entry name" value="HHH_3"/>
    <property type="match status" value="1"/>
</dbReference>
<feature type="domain" description="S1 motif" evidence="1">
    <location>
        <begin position="635"/>
        <end position="704"/>
    </location>
</feature>
<keyword evidence="3" id="KW-1185">Reference proteome</keyword>
<dbReference type="SUPFAM" id="SSF53098">
    <property type="entry name" value="Ribonuclease H-like"/>
    <property type="match status" value="1"/>
</dbReference>
<evidence type="ECO:0000313" key="2">
    <source>
        <dbReference type="EMBL" id="SHO49739.1"/>
    </source>
</evidence>